<feature type="domain" description="HTH LytTR-type" evidence="1">
    <location>
        <begin position="86"/>
        <end position="139"/>
    </location>
</feature>
<dbReference type="RefSeq" id="WP_057253411.1">
    <property type="nucleotide sequence ID" value="NZ_CZAO01000011.1"/>
</dbReference>
<reference evidence="2 3" key="1">
    <citation type="submission" date="2015-09" db="EMBL/GenBank/DDBJ databases">
        <authorList>
            <consortium name="Pathogen Informatics"/>
        </authorList>
    </citation>
    <scope>NUCLEOTIDE SEQUENCE [LARGE SCALE GENOMIC DNA]</scope>
    <source>
        <strain evidence="2 3">2789STDY5834898</strain>
    </source>
</reference>
<evidence type="ECO:0000313" key="2">
    <source>
        <dbReference type="EMBL" id="CUP82647.1"/>
    </source>
</evidence>
<dbReference type="PANTHER" id="PTHR37299">
    <property type="entry name" value="TRANSCRIPTIONAL REGULATOR-RELATED"/>
    <property type="match status" value="1"/>
</dbReference>
<dbReference type="Pfam" id="PF04397">
    <property type="entry name" value="LytTR"/>
    <property type="match status" value="1"/>
</dbReference>
<protein>
    <submittedName>
        <fullName evidence="2">Putative two-component system response regulator protein</fullName>
    </submittedName>
</protein>
<dbReference type="AlphaFoldDB" id="A0A174RFP4"/>
<evidence type="ECO:0000313" key="3">
    <source>
        <dbReference type="Proteomes" id="UP000095766"/>
    </source>
</evidence>
<sequence length="192" mass="22349">MKYVVLKNSHSILCVQLPEGFGANLEIVCFENQAEFDSFLKEAPTGVCQIGFPQPGAETIEEQGNSVHDGFFIRQNDFFRKILFCEIKWIEASRSYCYLHTIKHNKLIVTCPMAEVKKKLPPDLFIQIHRSYIINKRCVNKFVGNAVYIDEESFPVSRKFKPMVLDQFLFLENPKDKPENDFQKDTEEERTD</sequence>
<organism evidence="2 3">
    <name type="scientific">Bacteroides uniformis</name>
    <dbReference type="NCBI Taxonomy" id="820"/>
    <lineage>
        <taxon>Bacteria</taxon>
        <taxon>Pseudomonadati</taxon>
        <taxon>Bacteroidota</taxon>
        <taxon>Bacteroidia</taxon>
        <taxon>Bacteroidales</taxon>
        <taxon>Bacteroidaceae</taxon>
        <taxon>Bacteroides</taxon>
    </lineage>
</organism>
<dbReference type="InterPro" id="IPR046947">
    <property type="entry name" value="LytR-like"/>
</dbReference>
<gene>
    <name evidence="2" type="ORF">ERS852510_02429</name>
</gene>
<accession>A0A174RFP4</accession>
<dbReference type="GO" id="GO:0003677">
    <property type="term" value="F:DNA binding"/>
    <property type="evidence" value="ECO:0007669"/>
    <property type="project" value="InterPro"/>
</dbReference>
<evidence type="ECO:0000259" key="1">
    <source>
        <dbReference type="PROSITE" id="PS50930"/>
    </source>
</evidence>
<dbReference type="Proteomes" id="UP000095766">
    <property type="component" value="Unassembled WGS sequence"/>
</dbReference>
<dbReference type="PROSITE" id="PS50930">
    <property type="entry name" value="HTH_LYTTR"/>
    <property type="match status" value="1"/>
</dbReference>
<dbReference type="GO" id="GO:0000156">
    <property type="term" value="F:phosphorelay response regulator activity"/>
    <property type="evidence" value="ECO:0007669"/>
    <property type="project" value="InterPro"/>
</dbReference>
<dbReference type="PANTHER" id="PTHR37299:SF1">
    <property type="entry name" value="STAGE 0 SPORULATION PROTEIN A HOMOLOG"/>
    <property type="match status" value="1"/>
</dbReference>
<dbReference type="EMBL" id="CZAO01000011">
    <property type="protein sequence ID" value="CUP82647.1"/>
    <property type="molecule type" value="Genomic_DNA"/>
</dbReference>
<dbReference type="InterPro" id="IPR007492">
    <property type="entry name" value="LytTR_DNA-bd_dom"/>
</dbReference>
<dbReference type="Gene3D" id="2.40.50.1020">
    <property type="entry name" value="LytTr DNA-binding domain"/>
    <property type="match status" value="1"/>
</dbReference>
<proteinExistence type="predicted"/>
<dbReference type="SMART" id="SM00850">
    <property type="entry name" value="LytTR"/>
    <property type="match status" value="1"/>
</dbReference>
<name>A0A174RFP4_BACUN</name>